<comment type="caution">
    <text evidence="8">The sequence shown here is derived from an EMBL/GenBank/DDBJ whole genome shotgun (WGS) entry which is preliminary data.</text>
</comment>
<feature type="transmembrane region" description="Helical" evidence="6">
    <location>
        <begin position="493"/>
        <end position="515"/>
    </location>
</feature>
<dbReference type="OrthoDB" id="8215804at2"/>
<accession>G5JVH6</accession>
<dbReference type="RefSeq" id="WP_003080667.1">
    <property type="nucleotide sequence ID" value="NZ_AEUW02000001.1"/>
</dbReference>
<feature type="transmembrane region" description="Helical" evidence="6">
    <location>
        <begin position="460"/>
        <end position="481"/>
    </location>
</feature>
<feature type="signal peptide" evidence="7">
    <location>
        <begin position="1"/>
        <end position="27"/>
    </location>
</feature>
<keyword evidence="5 6" id="KW-0472">Membrane</keyword>
<evidence type="ECO:0000256" key="5">
    <source>
        <dbReference type="ARBA" id="ARBA00023136"/>
    </source>
</evidence>
<feature type="transmembrane region" description="Helical" evidence="6">
    <location>
        <begin position="535"/>
        <end position="560"/>
    </location>
</feature>
<sequence length="568" mass="63500">MVKNYLNKSLFLLFLFLGLFIANPVKADTYSQLFIKITDAQTAVEQNDQTKAHKILKEAEQEFSVQKNADSKAGKKVTKELKELAASHKVTSKALKGLSEKLVAFEKEQNPVDTKAEKKKFKEKVYPALAKLERVIRTGNVEAMKREYLKYNSVWTRNEAIVRNTEGGHYGTIETAMSFLRASMEVQPVKQKTILSHLKEVRVALDQFMTGKKANQTSEIKSLNQGIKVLEEAYDAFSDGDTAKGEQKMKLFITNWTTFEGEVSTRSSALYTKVESQTPIIMARGHDKKYQKELKNLISELKAVLNSGSYSFIDAMLILLREGVEALLIVLALIGTLKASKQKRGLKWVYLGAALGVLASVVTAIMLQFLFPALTSGNNREMLEGAVGIFAVFMMIGVGVWLHSKANISAWQNYMEKQLNLVMSTGSFVSMFALSFLAVFREGAETILFYVGILPNISLQNLLLGILAAVLILMMLAFVFIKSSEKIPIHRVFQLLTWTIYILAFKMLGVSIHALQLTNALPTHVSPAIATVDWLGIYPTIETLTAQVIFVVIIIAIHFYQKRQENNG</sequence>
<gene>
    <name evidence="8" type="ORF">STRMA_0750</name>
</gene>
<dbReference type="PANTHER" id="PTHR31632">
    <property type="entry name" value="IRON TRANSPORTER FTH1"/>
    <property type="match status" value="1"/>
</dbReference>
<evidence type="ECO:0000256" key="7">
    <source>
        <dbReference type="SAM" id="SignalP"/>
    </source>
</evidence>
<dbReference type="InterPro" id="IPR004923">
    <property type="entry name" value="FTR1/Fip1/EfeU"/>
</dbReference>
<dbReference type="Proteomes" id="UP000003573">
    <property type="component" value="Unassembled WGS sequence"/>
</dbReference>
<organism evidence="8 9">
    <name type="scientific">Streptococcus macacae NCTC 11558</name>
    <dbReference type="NCBI Taxonomy" id="764298"/>
    <lineage>
        <taxon>Bacteria</taxon>
        <taxon>Bacillati</taxon>
        <taxon>Bacillota</taxon>
        <taxon>Bacilli</taxon>
        <taxon>Lactobacillales</taxon>
        <taxon>Streptococcaceae</taxon>
        <taxon>Streptococcus</taxon>
    </lineage>
</organism>
<keyword evidence="9" id="KW-1185">Reference proteome</keyword>
<evidence type="ECO:0000256" key="1">
    <source>
        <dbReference type="ARBA" id="ARBA00004141"/>
    </source>
</evidence>
<evidence type="ECO:0000256" key="3">
    <source>
        <dbReference type="ARBA" id="ARBA00022692"/>
    </source>
</evidence>
<evidence type="ECO:0000313" key="8">
    <source>
        <dbReference type="EMBL" id="EHJ52544.1"/>
    </source>
</evidence>
<feature type="transmembrane region" description="Helical" evidence="6">
    <location>
        <begin position="421"/>
        <end position="440"/>
    </location>
</feature>
<evidence type="ECO:0000313" key="9">
    <source>
        <dbReference type="Proteomes" id="UP000003573"/>
    </source>
</evidence>
<dbReference type="GO" id="GO:0015093">
    <property type="term" value="F:ferrous iron transmembrane transporter activity"/>
    <property type="evidence" value="ECO:0007669"/>
    <property type="project" value="TreeGrafter"/>
</dbReference>
<feature type="transmembrane region" description="Helical" evidence="6">
    <location>
        <begin position="383"/>
        <end position="401"/>
    </location>
</feature>
<dbReference type="PANTHER" id="PTHR31632:SF2">
    <property type="entry name" value="PLASMA MEMBRANE IRON PERMEASE"/>
    <property type="match status" value="1"/>
</dbReference>
<dbReference type="STRING" id="764298.STRMA_0750"/>
<keyword evidence="3 6" id="KW-0812">Transmembrane</keyword>
<feature type="transmembrane region" description="Helical" evidence="6">
    <location>
        <begin position="348"/>
        <end position="371"/>
    </location>
</feature>
<proteinExistence type="inferred from homology"/>
<dbReference type="Pfam" id="PF03239">
    <property type="entry name" value="FTR1"/>
    <property type="match status" value="1"/>
</dbReference>
<comment type="similarity">
    <text evidence="2">Belongs to the oxidase-dependent Fe transporter (OFeT) (TC 9.A.10.1) family.</text>
</comment>
<feature type="chain" id="PRO_5003479395" evidence="7">
    <location>
        <begin position="28"/>
        <end position="568"/>
    </location>
</feature>
<dbReference type="EMBL" id="AEUW02000001">
    <property type="protein sequence ID" value="EHJ52544.1"/>
    <property type="molecule type" value="Genomic_DNA"/>
</dbReference>
<evidence type="ECO:0000256" key="4">
    <source>
        <dbReference type="ARBA" id="ARBA00022989"/>
    </source>
</evidence>
<keyword evidence="4 6" id="KW-1133">Transmembrane helix</keyword>
<reference evidence="8 9" key="1">
    <citation type="journal article" date="2014" name="Int. J. Syst. Evol. Microbiol.">
        <title>Phylogenomics and the dynamic genome evolution of the genus Streptococcus.</title>
        <authorList>
            <consortium name="The Broad Institute Genome Sequencing Platform"/>
            <person name="Richards V.P."/>
            <person name="Palmer S.R."/>
            <person name="Pavinski Bitar P.D."/>
            <person name="Qin X."/>
            <person name="Weinstock G.M."/>
            <person name="Highlander S.K."/>
            <person name="Town C.D."/>
            <person name="Burne R.A."/>
            <person name="Stanhope M.J."/>
        </authorList>
    </citation>
    <scope>NUCLEOTIDE SEQUENCE [LARGE SCALE GENOMIC DNA]</scope>
    <source>
        <strain evidence="8 9">NCTC 11558</strain>
    </source>
</reference>
<evidence type="ECO:0000256" key="6">
    <source>
        <dbReference type="SAM" id="Phobius"/>
    </source>
</evidence>
<keyword evidence="7" id="KW-0732">Signal</keyword>
<dbReference type="AlphaFoldDB" id="G5JVH6"/>
<name>G5JVH6_9STRE</name>
<protein>
    <submittedName>
        <fullName evidence="8">FTR1 family protein</fullName>
    </submittedName>
</protein>
<evidence type="ECO:0000256" key="2">
    <source>
        <dbReference type="ARBA" id="ARBA00008333"/>
    </source>
</evidence>
<dbReference type="GO" id="GO:0033573">
    <property type="term" value="C:high-affinity iron permease complex"/>
    <property type="evidence" value="ECO:0007669"/>
    <property type="project" value="InterPro"/>
</dbReference>
<comment type="subcellular location">
    <subcellularLocation>
        <location evidence="1">Membrane</location>
        <topology evidence="1">Multi-pass membrane protein</topology>
    </subcellularLocation>
</comment>
<dbReference type="eggNOG" id="COG0672">
    <property type="taxonomic scope" value="Bacteria"/>
</dbReference>